<protein>
    <submittedName>
        <fullName evidence="8">ABC transporter permease</fullName>
    </submittedName>
</protein>
<evidence type="ECO:0000313" key="9">
    <source>
        <dbReference type="Proteomes" id="UP000277999"/>
    </source>
</evidence>
<dbReference type="AlphaFoldDB" id="A0A3M0T0C5"/>
<dbReference type="PANTHER" id="PTHR46795">
    <property type="entry name" value="ABC TRANSPORTER PERMEASE-RELATED-RELATED"/>
    <property type="match status" value="1"/>
</dbReference>
<gene>
    <name evidence="8" type="ORF">D9O40_03360</name>
</gene>
<evidence type="ECO:0000256" key="1">
    <source>
        <dbReference type="ARBA" id="ARBA00004651"/>
    </source>
</evidence>
<feature type="transmembrane region" description="Helical" evidence="6">
    <location>
        <begin position="613"/>
        <end position="634"/>
    </location>
</feature>
<keyword evidence="4 6" id="KW-1133">Transmembrane helix</keyword>
<keyword evidence="6" id="KW-0813">Transport</keyword>
<keyword evidence="3 6" id="KW-0812">Transmembrane</keyword>
<dbReference type="Proteomes" id="UP000277999">
    <property type="component" value="Unassembled WGS sequence"/>
</dbReference>
<feature type="transmembrane region" description="Helical" evidence="6">
    <location>
        <begin position="149"/>
        <end position="172"/>
    </location>
</feature>
<feature type="transmembrane region" description="Helical" evidence="6">
    <location>
        <begin position="59"/>
        <end position="78"/>
    </location>
</feature>
<evidence type="ECO:0000256" key="4">
    <source>
        <dbReference type="ARBA" id="ARBA00022989"/>
    </source>
</evidence>
<sequence length="647" mass="72734">MNKLFYPRLAVINIKKNSKTYFPFILTCICTIMMFYIMHAISINKGLDGASGSESLKTLLFLGTIVIGIFSAIFLFYTNSFLIKRRKKEIGLYNVLGLEKKHIAKILFFECIFTSVISLTAGLIGGIILNKLMFLLLIKMLNFKVSFGFSISVPSIIKTLIVFCSIFFVTLLSNLFQIKILKPIELLKGSEQGEKEPKTKWIMTIIGLAALCGGYGIALNVKSPLAALNLFFGAVILVMIGTYALFTAGSIAVLKFLRKQKNFYYKTGHFISVSGMMYRMKQNAVGLANICILSTAVLVMLSTTISLYAGMEDILKLRYPRDIVVTAKETNKSQIQKLDETLNSELKNGKIDMKGKLYYFDNSLEVVKKDGKFLSIKKDPGRANISIIEAIPISDYNRLEGKNITLHDNEAIFFSKVKNYTDDTINIDNKSFKIKQRLDKPVGGLNNSMIDLVDTYIILVNNIDSVGKNGFKEYTTAFNINGTNKEILSISDKLNKKFTENKIKANTERAASGLEQFLSLYGGLFFLGIFIGIFLLLATVLIIYYKQISEGYEDKERFEIMQKVGMDKKEIKKTIRSQVLMVFFLPLVFTVIHIAFAFPMITKMLAVLGLKNVNLFILSTAGTIVVFAAIYTIVFSLTARVYYKIVE</sequence>
<keyword evidence="2 6" id="KW-1003">Cell membrane</keyword>
<feature type="transmembrane region" description="Helical" evidence="6">
    <location>
        <begin position="286"/>
        <end position="311"/>
    </location>
</feature>
<feature type="transmembrane region" description="Helical" evidence="6">
    <location>
        <begin position="106"/>
        <end position="129"/>
    </location>
</feature>
<feature type="domain" description="ABC3 transporter permease C-terminal" evidence="7">
    <location>
        <begin position="64"/>
        <end position="176"/>
    </location>
</feature>
<feature type="transmembrane region" description="Helical" evidence="6">
    <location>
        <begin position="201"/>
        <end position="218"/>
    </location>
</feature>
<proteinExistence type="inferred from homology"/>
<evidence type="ECO:0000256" key="3">
    <source>
        <dbReference type="ARBA" id="ARBA00022692"/>
    </source>
</evidence>
<feature type="transmembrane region" description="Helical" evidence="6">
    <location>
        <begin position="21"/>
        <end position="39"/>
    </location>
</feature>
<dbReference type="Pfam" id="PF02687">
    <property type="entry name" value="FtsX"/>
    <property type="match status" value="1"/>
</dbReference>
<comment type="subcellular location">
    <subcellularLocation>
        <location evidence="1 6">Cell membrane</location>
        <topology evidence="1 6">Multi-pass membrane protein</topology>
    </subcellularLocation>
</comment>
<dbReference type="PIRSF" id="PIRSF018968">
    <property type="entry name" value="ABC_permease_BceB"/>
    <property type="match status" value="1"/>
</dbReference>
<reference evidence="8 9" key="1">
    <citation type="submission" date="2018-10" db="EMBL/GenBank/DDBJ databases">
        <title>Genome-centric metagenomics revealed C2 chemical producing, CO utilizing Clostridium with novel acetogenic gene cluster.</title>
        <authorList>
            <person name="Kang H."/>
            <person name="Park B."/>
            <person name="Choi I.G."/>
            <person name="Chang I.S."/>
        </authorList>
    </citation>
    <scope>NUCLEOTIDE SEQUENCE [LARGE SCALE GENOMIC DNA]</scope>
    <source>
        <strain evidence="8 9">H21-9</strain>
    </source>
</reference>
<dbReference type="InterPro" id="IPR003838">
    <property type="entry name" value="ABC3_permease_C"/>
</dbReference>
<evidence type="ECO:0000256" key="5">
    <source>
        <dbReference type="ARBA" id="ARBA00023136"/>
    </source>
</evidence>
<feature type="transmembrane region" description="Helical" evidence="6">
    <location>
        <begin position="520"/>
        <end position="545"/>
    </location>
</feature>
<dbReference type="EMBL" id="RFAQ01000005">
    <property type="protein sequence ID" value="RMD04089.1"/>
    <property type="molecule type" value="Genomic_DNA"/>
</dbReference>
<evidence type="ECO:0000313" key="8">
    <source>
        <dbReference type="EMBL" id="RMD04089.1"/>
    </source>
</evidence>
<keyword evidence="5 6" id="KW-0472">Membrane</keyword>
<dbReference type="InterPro" id="IPR027022">
    <property type="entry name" value="ABC_permease_BceB-typ"/>
</dbReference>
<comment type="similarity">
    <text evidence="6">Belongs to the ABC-4 integral membrane protein family.</text>
</comment>
<dbReference type="GO" id="GO:0005886">
    <property type="term" value="C:plasma membrane"/>
    <property type="evidence" value="ECO:0007669"/>
    <property type="project" value="UniProtKB-SubCell"/>
</dbReference>
<dbReference type="InterPro" id="IPR052536">
    <property type="entry name" value="ABC-4_Integral_Memb_Prot"/>
</dbReference>
<comment type="caution">
    <text evidence="8">The sequence shown here is derived from an EMBL/GenBank/DDBJ whole genome shotgun (WGS) entry which is preliminary data.</text>
</comment>
<feature type="transmembrane region" description="Helical" evidence="6">
    <location>
        <begin position="579"/>
        <end position="601"/>
    </location>
</feature>
<evidence type="ECO:0000256" key="2">
    <source>
        <dbReference type="ARBA" id="ARBA00022475"/>
    </source>
</evidence>
<accession>A0A3M0T0C5</accession>
<feature type="transmembrane region" description="Helical" evidence="6">
    <location>
        <begin position="230"/>
        <end position="257"/>
    </location>
</feature>
<dbReference type="RefSeq" id="WP_122057922.1">
    <property type="nucleotide sequence ID" value="NZ_RFAQ01000005.1"/>
</dbReference>
<evidence type="ECO:0000259" key="7">
    <source>
        <dbReference type="Pfam" id="PF02687"/>
    </source>
</evidence>
<dbReference type="GO" id="GO:0055085">
    <property type="term" value="P:transmembrane transport"/>
    <property type="evidence" value="ECO:0007669"/>
    <property type="project" value="UniProtKB-UniRule"/>
</dbReference>
<name>A0A3M0T0C5_9CLOT</name>
<organism evidence="8 9">
    <name type="scientific">Clostridium autoethanogenum</name>
    <dbReference type="NCBI Taxonomy" id="84023"/>
    <lineage>
        <taxon>Bacteria</taxon>
        <taxon>Bacillati</taxon>
        <taxon>Bacillota</taxon>
        <taxon>Clostridia</taxon>
        <taxon>Eubacteriales</taxon>
        <taxon>Clostridiaceae</taxon>
        <taxon>Clostridium</taxon>
    </lineage>
</organism>
<dbReference type="PANTHER" id="PTHR46795:SF3">
    <property type="entry name" value="ABC TRANSPORTER PERMEASE"/>
    <property type="match status" value="1"/>
</dbReference>
<evidence type="ECO:0000256" key="6">
    <source>
        <dbReference type="PIRNR" id="PIRNR018968"/>
    </source>
</evidence>